<comment type="cofactor">
    <cofactor evidence="1 10">
        <name>Mg(2+)</name>
        <dbReference type="ChEBI" id="CHEBI:18420"/>
    </cofactor>
</comment>
<evidence type="ECO:0000256" key="12">
    <source>
        <dbReference type="RuleBase" id="RU003784"/>
    </source>
</evidence>
<feature type="binding site" evidence="10">
    <location>
        <begin position="47"/>
        <end position="54"/>
    </location>
    <ligand>
        <name>ATP</name>
        <dbReference type="ChEBI" id="CHEBI:30616"/>
    </ligand>
</feature>
<comment type="catalytic activity">
    <reaction evidence="9 10 11">
        <text>adenosine(37) in tRNA + dimethylallyl diphosphate = N(6)-dimethylallyladenosine(37) in tRNA + diphosphate</text>
        <dbReference type="Rhea" id="RHEA:26482"/>
        <dbReference type="Rhea" id="RHEA-COMP:10162"/>
        <dbReference type="Rhea" id="RHEA-COMP:10375"/>
        <dbReference type="ChEBI" id="CHEBI:33019"/>
        <dbReference type="ChEBI" id="CHEBI:57623"/>
        <dbReference type="ChEBI" id="CHEBI:74411"/>
        <dbReference type="ChEBI" id="CHEBI:74415"/>
        <dbReference type="EC" id="2.5.1.75"/>
    </reaction>
</comment>
<feature type="site" description="Interaction with substrate tRNA" evidence="10">
    <location>
        <position position="143"/>
    </location>
</feature>
<dbReference type="GO" id="GO:0052381">
    <property type="term" value="F:tRNA dimethylallyltransferase activity"/>
    <property type="evidence" value="ECO:0007669"/>
    <property type="project" value="UniProtKB-UniRule"/>
</dbReference>
<protein>
    <recommendedName>
        <fullName evidence="10">tRNA dimethylallyltransferase</fullName>
        <ecNumber evidence="10">2.5.1.75</ecNumber>
    </recommendedName>
    <alternativeName>
        <fullName evidence="10">Dimethylallyl diphosphate:tRNA dimethylallyltransferase</fullName>
        <shortName evidence="10">DMAPP:tRNA dimethylallyltransferase</shortName>
        <shortName evidence="10">DMATase</shortName>
    </alternativeName>
    <alternativeName>
        <fullName evidence="10">Isopentenyl-diphosphate:tRNA isopentenyltransferase</fullName>
        <shortName evidence="10">IPP transferase</shortName>
        <shortName evidence="10">IPPT</shortName>
        <shortName evidence="10">IPTase</shortName>
    </alternativeName>
</protein>
<keyword evidence="15" id="KW-1185">Reference proteome</keyword>
<dbReference type="SUPFAM" id="SSF52540">
    <property type="entry name" value="P-loop containing nucleoside triphosphate hydrolases"/>
    <property type="match status" value="1"/>
</dbReference>
<gene>
    <name evidence="10 14" type="primary">miaA</name>
    <name evidence="14" type="ORF">ET475_12965</name>
</gene>
<keyword evidence="8 10" id="KW-0460">Magnesium</keyword>
<dbReference type="InterPro" id="IPR018022">
    <property type="entry name" value="IPT"/>
</dbReference>
<dbReference type="OrthoDB" id="9776390at2"/>
<dbReference type="EMBL" id="CP035494">
    <property type="protein sequence ID" value="QAY60808.1"/>
    <property type="molecule type" value="Genomic_DNA"/>
</dbReference>
<feature type="site" description="Interaction with substrate tRNA" evidence="10">
    <location>
        <position position="164"/>
    </location>
</feature>
<evidence type="ECO:0000256" key="6">
    <source>
        <dbReference type="ARBA" id="ARBA00022741"/>
    </source>
</evidence>
<keyword evidence="5 10" id="KW-0819">tRNA processing</keyword>
<evidence type="ECO:0000256" key="2">
    <source>
        <dbReference type="ARBA" id="ARBA00003213"/>
    </source>
</evidence>
<name>A0A4P6ES76_9MICO</name>
<reference evidence="14 15" key="1">
    <citation type="submission" date="2019-01" db="EMBL/GenBank/DDBJ databases">
        <title>Genome sequencing of strain DFW100M-13.</title>
        <authorList>
            <person name="Heo J."/>
            <person name="Kim S.-J."/>
            <person name="Kim J.-S."/>
            <person name="Hong S.-B."/>
            <person name="Kwon S.-W."/>
        </authorList>
    </citation>
    <scope>NUCLEOTIDE SEQUENCE [LARGE SCALE GENOMIC DNA]</scope>
    <source>
        <strain evidence="14 15">DFW100M-13</strain>
    </source>
</reference>
<comment type="subunit">
    <text evidence="10">Monomer.</text>
</comment>
<comment type="similarity">
    <text evidence="3 10 13">Belongs to the IPP transferase family.</text>
</comment>
<keyword evidence="4 10" id="KW-0808">Transferase</keyword>
<evidence type="ECO:0000256" key="4">
    <source>
        <dbReference type="ARBA" id="ARBA00022679"/>
    </source>
</evidence>
<dbReference type="Pfam" id="PF01715">
    <property type="entry name" value="IPPT"/>
    <property type="match status" value="1"/>
</dbReference>
<sequence length="341" mass="37073">MGAGSVRLVCRTRPRWRGRRCGLARHADHRPARPRALSERSLWAIVGATGTGKTALSLEVAEALAAGGRPAEIVNADAMQLYRGMDIGTAKLPESARRGIPHHLLDVLEVTDEAAVAWYQDAARAAISAIFARGADAILVGGSGLYVSSVLYDFRFPPRDDALRAELEEELAAAGPAVLYARLRAQDPATAAKMDPRNGRRIVRALEVLAQGKATHGAALPDEPVPWHPDTRIIGTHVERAELVPRLDERVAQMWRDGLLDEVVRLRAAGLERGTTAPRAIGYAQALAQLKGEKTEADAIAETQALTRRYARRQVSWFKRYAGLRWVEPGVDAAALADWTA</sequence>
<evidence type="ECO:0000256" key="13">
    <source>
        <dbReference type="RuleBase" id="RU003785"/>
    </source>
</evidence>
<dbReference type="GO" id="GO:0006400">
    <property type="term" value="P:tRNA modification"/>
    <property type="evidence" value="ECO:0007669"/>
    <property type="project" value="TreeGrafter"/>
</dbReference>
<evidence type="ECO:0000256" key="1">
    <source>
        <dbReference type="ARBA" id="ARBA00001946"/>
    </source>
</evidence>
<evidence type="ECO:0000256" key="5">
    <source>
        <dbReference type="ARBA" id="ARBA00022694"/>
    </source>
</evidence>
<dbReference type="Gene3D" id="3.40.50.300">
    <property type="entry name" value="P-loop containing nucleotide triphosphate hydrolases"/>
    <property type="match status" value="1"/>
</dbReference>
<dbReference type="EC" id="2.5.1.75" evidence="10"/>
<accession>A0A4P6ES76</accession>
<evidence type="ECO:0000256" key="9">
    <source>
        <dbReference type="ARBA" id="ARBA00049563"/>
    </source>
</evidence>
<organism evidence="14 15">
    <name type="scientific">Microbacterium protaetiae</name>
    <dbReference type="NCBI Taxonomy" id="2509458"/>
    <lineage>
        <taxon>Bacteria</taxon>
        <taxon>Bacillati</taxon>
        <taxon>Actinomycetota</taxon>
        <taxon>Actinomycetes</taxon>
        <taxon>Micrococcales</taxon>
        <taxon>Microbacteriaceae</taxon>
        <taxon>Microbacterium</taxon>
    </lineage>
</organism>
<keyword evidence="7 10" id="KW-0067">ATP-binding</keyword>
<dbReference type="AlphaFoldDB" id="A0A4P6ES76"/>
<dbReference type="InterPro" id="IPR027417">
    <property type="entry name" value="P-loop_NTPase"/>
</dbReference>
<dbReference type="Proteomes" id="UP000293995">
    <property type="component" value="Chromosome"/>
</dbReference>
<feature type="binding site" evidence="10">
    <location>
        <begin position="49"/>
        <end position="54"/>
    </location>
    <ligand>
        <name>substrate</name>
    </ligand>
</feature>
<evidence type="ECO:0000313" key="15">
    <source>
        <dbReference type="Proteomes" id="UP000293995"/>
    </source>
</evidence>
<evidence type="ECO:0000256" key="11">
    <source>
        <dbReference type="RuleBase" id="RU003783"/>
    </source>
</evidence>
<dbReference type="InterPro" id="IPR039657">
    <property type="entry name" value="Dimethylallyltransferase"/>
</dbReference>
<proteinExistence type="inferred from homology"/>
<evidence type="ECO:0000256" key="8">
    <source>
        <dbReference type="ARBA" id="ARBA00022842"/>
    </source>
</evidence>
<dbReference type="KEGG" id="mprt:ET475_12965"/>
<evidence type="ECO:0000313" key="14">
    <source>
        <dbReference type="EMBL" id="QAY60808.1"/>
    </source>
</evidence>
<dbReference type="PANTHER" id="PTHR11088">
    <property type="entry name" value="TRNA DIMETHYLALLYLTRANSFERASE"/>
    <property type="match status" value="1"/>
</dbReference>
<comment type="caution">
    <text evidence="10">Lacks conserved residue(s) required for the propagation of feature annotation.</text>
</comment>
<keyword evidence="6 10" id="KW-0547">Nucleotide-binding</keyword>
<dbReference type="NCBIfam" id="TIGR00174">
    <property type="entry name" value="miaA"/>
    <property type="match status" value="1"/>
</dbReference>
<evidence type="ECO:0000256" key="10">
    <source>
        <dbReference type="HAMAP-Rule" id="MF_00185"/>
    </source>
</evidence>
<dbReference type="GO" id="GO:0005524">
    <property type="term" value="F:ATP binding"/>
    <property type="evidence" value="ECO:0007669"/>
    <property type="project" value="UniProtKB-UniRule"/>
</dbReference>
<comment type="function">
    <text evidence="2 10 12">Catalyzes the transfer of a dimethylallyl group onto the adenine at position 37 in tRNAs that read codons beginning with uridine, leading to the formation of N6-(dimethylallyl)adenosine (i(6)A).</text>
</comment>
<evidence type="ECO:0000256" key="7">
    <source>
        <dbReference type="ARBA" id="ARBA00022840"/>
    </source>
</evidence>
<dbReference type="HAMAP" id="MF_00185">
    <property type="entry name" value="IPP_trans"/>
    <property type="match status" value="1"/>
</dbReference>
<evidence type="ECO:0000256" key="3">
    <source>
        <dbReference type="ARBA" id="ARBA00005842"/>
    </source>
</evidence>
<dbReference type="PANTHER" id="PTHR11088:SF60">
    <property type="entry name" value="TRNA DIMETHYLALLYLTRANSFERASE"/>
    <property type="match status" value="1"/>
</dbReference>
<dbReference type="Gene3D" id="1.10.20.140">
    <property type="match status" value="1"/>
</dbReference>